<dbReference type="PANTHER" id="PTHR36924:SF1">
    <property type="entry name" value="ANTITOXIN HIGA-1"/>
    <property type="match status" value="1"/>
</dbReference>
<protein>
    <submittedName>
        <fullName evidence="3">HigA family addiction module antidote protein</fullName>
    </submittedName>
</protein>
<gene>
    <name evidence="3" type="ORF">IRI77_37570</name>
</gene>
<dbReference type="PROSITE" id="PS50943">
    <property type="entry name" value="HTH_CROC1"/>
    <property type="match status" value="1"/>
</dbReference>
<accession>A0A7S7NYS6</accession>
<dbReference type="NCBIfam" id="TIGR02607">
    <property type="entry name" value="antidote_HigA"/>
    <property type="match status" value="1"/>
</dbReference>
<dbReference type="Gene3D" id="1.10.260.40">
    <property type="entry name" value="lambda repressor-like DNA-binding domains"/>
    <property type="match status" value="1"/>
</dbReference>
<dbReference type="AlphaFoldDB" id="A0A7S7NYS6"/>
<dbReference type="PANTHER" id="PTHR36924">
    <property type="entry name" value="ANTITOXIN HIGA-1"/>
    <property type="match status" value="1"/>
</dbReference>
<reference evidence="3 4" key="1">
    <citation type="submission" date="2020-10" db="EMBL/GenBank/DDBJ databases">
        <title>Complete genome sequence of Paludibaculum fermentans P105T, a facultatively anaerobic acidobacterium capable of dissimilatory Fe(III) reduction.</title>
        <authorList>
            <person name="Dedysh S.N."/>
            <person name="Beletsky A.V."/>
            <person name="Kulichevskaya I.S."/>
            <person name="Mardanov A.V."/>
            <person name="Ravin N.V."/>
        </authorList>
    </citation>
    <scope>NUCLEOTIDE SEQUENCE [LARGE SCALE GENOMIC DNA]</scope>
    <source>
        <strain evidence="3 4">P105</strain>
    </source>
</reference>
<proteinExistence type="predicted"/>
<evidence type="ECO:0000313" key="4">
    <source>
        <dbReference type="Proteomes" id="UP000593892"/>
    </source>
</evidence>
<dbReference type="Pfam" id="PF01381">
    <property type="entry name" value="HTH_3"/>
    <property type="match status" value="1"/>
</dbReference>
<feature type="domain" description="HTH cro/C1-type" evidence="2">
    <location>
        <begin position="13"/>
        <end position="68"/>
    </location>
</feature>
<dbReference type="SUPFAM" id="SSF47413">
    <property type="entry name" value="lambda repressor-like DNA-binding domains"/>
    <property type="match status" value="1"/>
</dbReference>
<keyword evidence="4" id="KW-1185">Reference proteome</keyword>
<sequence length="95" mass="10445">MKMHNPPHPGEVLKTLCLEPLGLSVTETARSLGVSRKTLSGILNGRAGISPEMAVRLSIAFDTSAESWLNQQLQYDLWHAEKGRKGLHVRRLTAA</sequence>
<dbReference type="GO" id="GO:0003677">
    <property type="term" value="F:DNA binding"/>
    <property type="evidence" value="ECO:0007669"/>
    <property type="project" value="UniProtKB-KW"/>
</dbReference>
<dbReference type="RefSeq" id="WP_194453938.1">
    <property type="nucleotide sequence ID" value="NZ_CP063849.1"/>
</dbReference>
<dbReference type="InterPro" id="IPR013430">
    <property type="entry name" value="Toxin_antidote_HigA"/>
</dbReference>
<dbReference type="InterPro" id="IPR001387">
    <property type="entry name" value="Cro/C1-type_HTH"/>
</dbReference>
<dbReference type="InterPro" id="IPR010982">
    <property type="entry name" value="Lambda_DNA-bd_dom_sf"/>
</dbReference>
<evidence type="ECO:0000313" key="3">
    <source>
        <dbReference type="EMBL" id="QOY92284.1"/>
    </source>
</evidence>
<dbReference type="SMART" id="SM00530">
    <property type="entry name" value="HTH_XRE"/>
    <property type="match status" value="1"/>
</dbReference>
<dbReference type="CDD" id="cd00093">
    <property type="entry name" value="HTH_XRE"/>
    <property type="match status" value="1"/>
</dbReference>
<evidence type="ECO:0000259" key="2">
    <source>
        <dbReference type="PROSITE" id="PS50943"/>
    </source>
</evidence>
<dbReference type="KEGG" id="pfer:IRI77_37570"/>
<organism evidence="3 4">
    <name type="scientific">Paludibaculum fermentans</name>
    <dbReference type="NCBI Taxonomy" id="1473598"/>
    <lineage>
        <taxon>Bacteria</taxon>
        <taxon>Pseudomonadati</taxon>
        <taxon>Acidobacteriota</taxon>
        <taxon>Terriglobia</taxon>
        <taxon>Bryobacterales</taxon>
        <taxon>Bryobacteraceae</taxon>
        <taxon>Paludibaculum</taxon>
    </lineage>
</organism>
<name>A0A7S7NYS6_PALFE</name>
<keyword evidence="1" id="KW-0238">DNA-binding</keyword>
<dbReference type="EMBL" id="CP063849">
    <property type="protein sequence ID" value="QOY92284.1"/>
    <property type="molecule type" value="Genomic_DNA"/>
</dbReference>
<evidence type="ECO:0000256" key="1">
    <source>
        <dbReference type="ARBA" id="ARBA00023125"/>
    </source>
</evidence>
<dbReference type="Proteomes" id="UP000593892">
    <property type="component" value="Chromosome"/>
</dbReference>